<dbReference type="InterPro" id="IPR003615">
    <property type="entry name" value="HNH_nuc"/>
</dbReference>
<dbReference type="GO" id="GO:0004519">
    <property type="term" value="F:endonuclease activity"/>
    <property type="evidence" value="ECO:0007669"/>
    <property type="project" value="UniProtKB-KW"/>
</dbReference>
<evidence type="ECO:0000259" key="3">
    <source>
        <dbReference type="SMART" id="SM00507"/>
    </source>
</evidence>
<dbReference type="GO" id="GO:0003676">
    <property type="term" value="F:nucleic acid binding"/>
    <property type="evidence" value="ECO:0007669"/>
    <property type="project" value="InterPro"/>
</dbReference>
<feature type="region of interest" description="Disordered" evidence="2">
    <location>
        <begin position="425"/>
        <end position="446"/>
    </location>
</feature>
<protein>
    <submittedName>
        <fullName evidence="4">HNH endonuclease</fullName>
    </submittedName>
</protein>
<comment type="similarity">
    <text evidence="1">Belongs to the Rv1128c/1148c/1588c/1702c/1945/3466 family.</text>
</comment>
<evidence type="ECO:0000313" key="5">
    <source>
        <dbReference type="Proteomes" id="UP000250197"/>
    </source>
</evidence>
<dbReference type="Pfam" id="PF02720">
    <property type="entry name" value="DUF222"/>
    <property type="match status" value="1"/>
</dbReference>
<feature type="region of interest" description="Disordered" evidence="2">
    <location>
        <begin position="108"/>
        <end position="156"/>
    </location>
</feature>
<name>A0A2Z2J6C6_CORST</name>
<proteinExistence type="inferred from homology"/>
<dbReference type="CDD" id="cd00085">
    <property type="entry name" value="HNHc"/>
    <property type="match status" value="1"/>
</dbReference>
<dbReference type="Proteomes" id="UP000250197">
    <property type="component" value="Chromosome"/>
</dbReference>
<dbReference type="KEGG" id="cstr:CBE89_12475"/>
<feature type="domain" description="HNH nuclease" evidence="3">
    <location>
        <begin position="371"/>
        <end position="423"/>
    </location>
</feature>
<dbReference type="EMBL" id="CP021252">
    <property type="protein sequence ID" value="ART22211.1"/>
    <property type="molecule type" value="Genomic_DNA"/>
</dbReference>
<reference evidence="4 5" key="1">
    <citation type="submission" date="2017-05" db="EMBL/GenBank/DDBJ databases">
        <title>Complete genome sequence of Corynebacterium striatum KC-Na-1 isolated from Neophocaena asiaeorientalis in Korea.</title>
        <authorList>
            <person name="Kim J.H."/>
            <person name="Lee K."/>
        </authorList>
    </citation>
    <scope>NUCLEOTIDE SEQUENCE [LARGE SCALE GENOMIC DNA]</scope>
    <source>
        <strain evidence="4 5">KC-Na-01</strain>
    </source>
</reference>
<feature type="compositionally biased region" description="Basic and acidic residues" evidence="2">
    <location>
        <begin position="128"/>
        <end position="156"/>
    </location>
</feature>
<evidence type="ECO:0000256" key="1">
    <source>
        <dbReference type="ARBA" id="ARBA00023450"/>
    </source>
</evidence>
<organism evidence="4 5">
    <name type="scientific">Corynebacterium striatum</name>
    <dbReference type="NCBI Taxonomy" id="43770"/>
    <lineage>
        <taxon>Bacteria</taxon>
        <taxon>Bacillati</taxon>
        <taxon>Actinomycetota</taxon>
        <taxon>Actinomycetes</taxon>
        <taxon>Mycobacteriales</taxon>
        <taxon>Corynebacteriaceae</taxon>
        <taxon>Corynebacterium</taxon>
    </lineage>
</organism>
<evidence type="ECO:0000256" key="2">
    <source>
        <dbReference type="SAM" id="MobiDB-lite"/>
    </source>
</evidence>
<dbReference type="Pfam" id="PF01844">
    <property type="entry name" value="HNH"/>
    <property type="match status" value="1"/>
</dbReference>
<feature type="compositionally biased region" description="Basic and acidic residues" evidence="2">
    <location>
        <begin position="425"/>
        <end position="442"/>
    </location>
</feature>
<evidence type="ECO:0000313" key="4">
    <source>
        <dbReference type="EMBL" id="ART22211.1"/>
    </source>
</evidence>
<keyword evidence="4" id="KW-0255">Endonuclease</keyword>
<dbReference type="InterPro" id="IPR003870">
    <property type="entry name" value="DUF222"/>
</dbReference>
<keyword evidence="4" id="KW-0540">Nuclease</keyword>
<dbReference type="SMART" id="SM00507">
    <property type="entry name" value="HNHc"/>
    <property type="match status" value="1"/>
</dbReference>
<keyword evidence="4" id="KW-0378">Hydrolase</keyword>
<sequence length="475" mass="52308">MQDKHEAIISTINSITSSLTSLRELLKDPSDVYFGRLHPAFEHLETVMSKKTTVDAAFAFIAARDDAGRVVGSSKPEDYLTARLGLTYAEAQSRIKTGQSLFAPLAEVSPSESAPFETMPVDEEASDEERKREEAARERARRERAAAEKRRRQMLEEDAAREKTIALIERELEHLTEGATPGPQELRQQALEKSRELSHTALRDWLRNAIRQANKSVSDVDVVLKKRRLRISQPDADGGVFISGYVDAATAAMLKAAFAPARHQGGPNVPAKEDSRTYSQRMADQLAAIVHDYLESKQHTNGGVGSLLITTTLSELEEMDSSTRFATNTGVELSPLDLLRIGAASHDFICAVDDKGFPLELGRCKRSASLYQRIALAASELVCSRPGCDKPWVECDVHHIHAWAAGGTTDLRNLTLQCRGHHVDNNDQRDGTRNMGHAERCPKTGRVGYRPAGSRQILLNDSPAAQKAPARKLSA</sequence>
<accession>A0A2Z2J6C6</accession>
<dbReference type="GO" id="GO:0008270">
    <property type="term" value="F:zinc ion binding"/>
    <property type="evidence" value="ECO:0007669"/>
    <property type="project" value="InterPro"/>
</dbReference>
<dbReference type="AlphaFoldDB" id="A0A2Z2J6C6"/>
<dbReference type="InterPro" id="IPR002711">
    <property type="entry name" value="HNH"/>
</dbReference>
<gene>
    <name evidence="4" type="ORF">CBE89_12475</name>
</gene>